<reference evidence="2" key="1">
    <citation type="submission" date="2019-11" db="EMBL/GenBank/DDBJ databases">
        <authorList>
            <person name="Liu Y."/>
            <person name="Hou J."/>
            <person name="Li T.-Q."/>
            <person name="Guan C.-H."/>
            <person name="Wu X."/>
            <person name="Wu H.-Z."/>
            <person name="Ling F."/>
            <person name="Zhang R."/>
            <person name="Shi X.-G."/>
            <person name="Ren J.-P."/>
            <person name="Chen E.-F."/>
            <person name="Sun J.-M."/>
        </authorList>
    </citation>
    <scope>NUCLEOTIDE SEQUENCE</scope>
    <source>
        <strain evidence="2">Adult_tree_wgs_1</strain>
        <tissue evidence="2">Leaves</tissue>
    </source>
</reference>
<dbReference type="EMBL" id="WJXA01000004">
    <property type="protein sequence ID" value="KAF7144456.1"/>
    <property type="molecule type" value="Genomic_DNA"/>
</dbReference>
<gene>
    <name evidence="2" type="ORF">RHSIM_Rhsim04G0201700</name>
</gene>
<dbReference type="Proteomes" id="UP000626092">
    <property type="component" value="Unassembled WGS sequence"/>
</dbReference>
<feature type="compositionally biased region" description="Basic residues" evidence="1">
    <location>
        <begin position="1"/>
        <end position="12"/>
    </location>
</feature>
<evidence type="ECO:0000256" key="1">
    <source>
        <dbReference type="SAM" id="MobiDB-lite"/>
    </source>
</evidence>
<dbReference type="AlphaFoldDB" id="A0A834GXH9"/>
<dbReference type="OrthoDB" id="1922291at2759"/>
<dbReference type="CDD" id="cd06464">
    <property type="entry name" value="ACD_sHsps-like"/>
    <property type="match status" value="1"/>
</dbReference>
<accession>A0A834GXH9</accession>
<evidence type="ECO:0000313" key="2">
    <source>
        <dbReference type="EMBL" id="KAF7144456.1"/>
    </source>
</evidence>
<proteinExistence type="predicted"/>
<sequence length="167" mass="17942">MRVHPLPKKRNMANRDAMDGEETLSGGCGGGGVHKRLRRLPHVFSRVLELPFPSDADVSVEESSDSFRFVAVTDDDAVIGDGVRVHAVEVHPGVTKIVVRNGGEGGDEVVELLLGEVDVWRFRLPAMTQPELATAVFVDGELIVTVPKSREVVGEVAGGVGRLVLVQ</sequence>
<feature type="region of interest" description="Disordered" evidence="1">
    <location>
        <begin position="1"/>
        <end position="31"/>
    </location>
</feature>
<organism evidence="2 3">
    <name type="scientific">Rhododendron simsii</name>
    <name type="common">Sims's rhododendron</name>
    <dbReference type="NCBI Taxonomy" id="118357"/>
    <lineage>
        <taxon>Eukaryota</taxon>
        <taxon>Viridiplantae</taxon>
        <taxon>Streptophyta</taxon>
        <taxon>Embryophyta</taxon>
        <taxon>Tracheophyta</taxon>
        <taxon>Spermatophyta</taxon>
        <taxon>Magnoliopsida</taxon>
        <taxon>eudicotyledons</taxon>
        <taxon>Gunneridae</taxon>
        <taxon>Pentapetalae</taxon>
        <taxon>asterids</taxon>
        <taxon>Ericales</taxon>
        <taxon>Ericaceae</taxon>
        <taxon>Ericoideae</taxon>
        <taxon>Rhodoreae</taxon>
        <taxon>Rhododendron</taxon>
    </lineage>
</organism>
<name>A0A834GXH9_RHOSS</name>
<comment type="caution">
    <text evidence="2">The sequence shown here is derived from an EMBL/GenBank/DDBJ whole genome shotgun (WGS) entry which is preliminary data.</text>
</comment>
<protein>
    <submittedName>
        <fullName evidence="2">Uncharacterized protein</fullName>
    </submittedName>
</protein>
<evidence type="ECO:0000313" key="3">
    <source>
        <dbReference type="Proteomes" id="UP000626092"/>
    </source>
</evidence>
<dbReference type="PANTHER" id="PTHR33879:SF11">
    <property type="entry name" value="SHSP DOMAIN-CONTAINING PROTEIN"/>
    <property type="match status" value="1"/>
</dbReference>
<keyword evidence="3" id="KW-1185">Reference proteome</keyword>
<dbReference type="PANTHER" id="PTHR33879">
    <property type="entry name" value="17.6 KDA CLASS II HEAT SHOCK PROTEIN-RELATED"/>
    <property type="match status" value="1"/>
</dbReference>